<dbReference type="RefSeq" id="WP_021536821.1">
    <property type="nucleotide sequence ID" value="NZ_BAAGAM010000030.1"/>
</dbReference>
<organism evidence="1">
    <name type="scientific">Escherichia coli</name>
    <dbReference type="NCBI Taxonomy" id="562"/>
    <lineage>
        <taxon>Bacteria</taxon>
        <taxon>Pseudomonadati</taxon>
        <taxon>Pseudomonadota</taxon>
        <taxon>Gammaproteobacteria</taxon>
        <taxon>Enterobacterales</taxon>
        <taxon>Enterobacteriaceae</taxon>
        <taxon>Escherichia</taxon>
    </lineage>
</organism>
<evidence type="ECO:0000313" key="1">
    <source>
        <dbReference type="EMBL" id="SPE02255.1"/>
    </source>
</evidence>
<proteinExistence type="predicted"/>
<gene>
    <name evidence="1" type="ORF">RCS69_PI0019</name>
</gene>
<protein>
    <submittedName>
        <fullName evidence="1">Uncharacterized protein</fullName>
    </submittedName>
</protein>
<name>A0A2P9EFU1_ECOLX</name>
<sequence length="51" mass="5767">MKKFICNRNGKAVFQEGDRELVAAYQMKSSPVPVTPRKLKAEMEAIARTAR</sequence>
<dbReference type="AlphaFoldDB" id="A0A2P9EFU1"/>
<geneLocation type="plasmid" evidence="1">
    <name>RCS69_pI</name>
</geneLocation>
<keyword evidence="1" id="KW-0614">Plasmid</keyword>
<reference evidence="1" key="1">
    <citation type="submission" date="2018-02" db="EMBL/GenBank/DDBJ databases">
        <authorList>
            <person name="Cohen D.B."/>
            <person name="Kent A.D."/>
        </authorList>
    </citation>
    <scope>NUCLEOTIDE SEQUENCE</scope>
    <source>
        <strain evidence="1">RPC3</strain>
    </source>
</reference>
<dbReference type="EMBL" id="LT985287">
    <property type="protein sequence ID" value="SPE02255.1"/>
    <property type="molecule type" value="Genomic_DNA"/>
</dbReference>
<accession>A0A2P9EFU1</accession>